<dbReference type="STRING" id="742152.A0A2H3JL53"/>
<evidence type="ECO:0000313" key="2">
    <source>
        <dbReference type="Proteomes" id="UP000218811"/>
    </source>
</evidence>
<proteinExistence type="predicted"/>
<dbReference type="OMA" id="TPFMRIT"/>
<dbReference type="EMBL" id="KB468124">
    <property type="protein sequence ID" value="PCH42601.1"/>
    <property type="molecule type" value="Genomic_DNA"/>
</dbReference>
<organism evidence="1 2">
    <name type="scientific">Wolfiporia cocos (strain MD-104)</name>
    <name type="common">Brown rot fungus</name>
    <dbReference type="NCBI Taxonomy" id="742152"/>
    <lineage>
        <taxon>Eukaryota</taxon>
        <taxon>Fungi</taxon>
        <taxon>Dikarya</taxon>
        <taxon>Basidiomycota</taxon>
        <taxon>Agaricomycotina</taxon>
        <taxon>Agaricomycetes</taxon>
        <taxon>Polyporales</taxon>
        <taxon>Phaeolaceae</taxon>
        <taxon>Wolfiporia</taxon>
    </lineage>
</organism>
<reference evidence="1 2" key="1">
    <citation type="journal article" date="2012" name="Science">
        <title>The Paleozoic origin of enzymatic lignin decomposition reconstructed from 31 fungal genomes.</title>
        <authorList>
            <person name="Floudas D."/>
            <person name="Binder M."/>
            <person name="Riley R."/>
            <person name="Barry K."/>
            <person name="Blanchette R.A."/>
            <person name="Henrissat B."/>
            <person name="Martinez A.T."/>
            <person name="Otillar R."/>
            <person name="Spatafora J.W."/>
            <person name="Yadav J.S."/>
            <person name="Aerts A."/>
            <person name="Benoit I."/>
            <person name="Boyd A."/>
            <person name="Carlson A."/>
            <person name="Copeland A."/>
            <person name="Coutinho P.M."/>
            <person name="de Vries R.P."/>
            <person name="Ferreira P."/>
            <person name="Findley K."/>
            <person name="Foster B."/>
            <person name="Gaskell J."/>
            <person name="Glotzer D."/>
            <person name="Gorecki P."/>
            <person name="Heitman J."/>
            <person name="Hesse C."/>
            <person name="Hori C."/>
            <person name="Igarashi K."/>
            <person name="Jurgens J.A."/>
            <person name="Kallen N."/>
            <person name="Kersten P."/>
            <person name="Kohler A."/>
            <person name="Kuees U."/>
            <person name="Kumar T.K.A."/>
            <person name="Kuo A."/>
            <person name="LaButti K."/>
            <person name="Larrondo L.F."/>
            <person name="Lindquist E."/>
            <person name="Ling A."/>
            <person name="Lombard V."/>
            <person name="Lucas S."/>
            <person name="Lundell T."/>
            <person name="Martin R."/>
            <person name="McLaughlin D.J."/>
            <person name="Morgenstern I."/>
            <person name="Morin E."/>
            <person name="Murat C."/>
            <person name="Nagy L.G."/>
            <person name="Nolan M."/>
            <person name="Ohm R.A."/>
            <person name="Patyshakuliyeva A."/>
            <person name="Rokas A."/>
            <person name="Ruiz-Duenas F.J."/>
            <person name="Sabat G."/>
            <person name="Salamov A."/>
            <person name="Samejima M."/>
            <person name="Schmutz J."/>
            <person name="Slot J.C."/>
            <person name="St John F."/>
            <person name="Stenlid J."/>
            <person name="Sun H."/>
            <person name="Sun S."/>
            <person name="Syed K."/>
            <person name="Tsang A."/>
            <person name="Wiebenga A."/>
            <person name="Young D."/>
            <person name="Pisabarro A."/>
            <person name="Eastwood D.C."/>
            <person name="Martin F."/>
            <person name="Cullen D."/>
            <person name="Grigoriev I.V."/>
            <person name="Hibbett D.S."/>
        </authorList>
    </citation>
    <scope>NUCLEOTIDE SEQUENCE [LARGE SCALE GENOMIC DNA]</scope>
    <source>
        <strain evidence="1 2">MD-104</strain>
    </source>
</reference>
<evidence type="ECO:0000313" key="1">
    <source>
        <dbReference type="EMBL" id="PCH42601.1"/>
    </source>
</evidence>
<dbReference type="AlphaFoldDB" id="A0A2H3JL53"/>
<gene>
    <name evidence="1" type="ORF">WOLCODRAFT_120805</name>
</gene>
<keyword evidence="2" id="KW-1185">Reference proteome</keyword>
<name>A0A2H3JL53_WOLCO</name>
<dbReference type="OrthoDB" id="424402at2759"/>
<accession>A0A2H3JL53</accession>
<sequence>MRIASHGQINAYVTFALDFFQKNPEKSLTLHTLPAAKDRDKAAIPAPENKPRMHPSTNTIPRLISVVEIIKREYLKTLDSVLTLEGRLSGLHQYNEIGELEVDDADDAQKDAEERRQKEIIQAMQGKRHLKQRKVAIMRVTLCRKQLPHLMAKGATYQQPALRSLSRAARARLRRKAKRVSVDP</sequence>
<protein>
    <submittedName>
        <fullName evidence="1">Uncharacterized protein</fullName>
    </submittedName>
</protein>
<dbReference type="Proteomes" id="UP000218811">
    <property type="component" value="Unassembled WGS sequence"/>
</dbReference>